<keyword evidence="2" id="KW-1185">Reference proteome</keyword>
<comment type="caution">
    <text evidence="1">The sequence shown here is derived from an EMBL/GenBank/DDBJ whole genome shotgun (WGS) entry which is preliminary data.</text>
</comment>
<dbReference type="Proteomes" id="UP001059041">
    <property type="component" value="Linkage Group LG3"/>
</dbReference>
<dbReference type="EMBL" id="JAFHDT010000003">
    <property type="protein sequence ID" value="KAI7812185.1"/>
    <property type="molecule type" value="Genomic_DNA"/>
</dbReference>
<name>A0A9W8C9P8_TRIRA</name>
<organism evidence="1 2">
    <name type="scientific">Triplophysa rosa</name>
    <name type="common">Cave loach</name>
    <dbReference type="NCBI Taxonomy" id="992332"/>
    <lineage>
        <taxon>Eukaryota</taxon>
        <taxon>Metazoa</taxon>
        <taxon>Chordata</taxon>
        <taxon>Craniata</taxon>
        <taxon>Vertebrata</taxon>
        <taxon>Euteleostomi</taxon>
        <taxon>Actinopterygii</taxon>
        <taxon>Neopterygii</taxon>
        <taxon>Teleostei</taxon>
        <taxon>Ostariophysi</taxon>
        <taxon>Cypriniformes</taxon>
        <taxon>Nemacheilidae</taxon>
        <taxon>Triplophysa</taxon>
    </lineage>
</organism>
<dbReference type="AlphaFoldDB" id="A0A9W8C9P8"/>
<sequence>ASAGILAGIFSLFIKRQVTRSSKYSFIFSQGLRNPITKPISMERTPSRPLPAAACEKHSIGIGLRKAAKTPMNKPQHLLRGLHVEGMGQLRP</sequence>
<protein>
    <submittedName>
        <fullName evidence="1">Uncharacterized protein</fullName>
    </submittedName>
</protein>
<proteinExistence type="predicted"/>
<accession>A0A9W8C9P8</accession>
<feature type="non-terminal residue" evidence="1">
    <location>
        <position position="92"/>
    </location>
</feature>
<gene>
    <name evidence="1" type="ORF">IRJ41_022463</name>
</gene>
<evidence type="ECO:0000313" key="1">
    <source>
        <dbReference type="EMBL" id="KAI7812185.1"/>
    </source>
</evidence>
<evidence type="ECO:0000313" key="2">
    <source>
        <dbReference type="Proteomes" id="UP001059041"/>
    </source>
</evidence>
<reference evidence="1" key="1">
    <citation type="submission" date="2021-02" db="EMBL/GenBank/DDBJ databases">
        <title>Comparative genomics reveals that relaxation of natural selection precedes convergent phenotypic evolution of cavefish.</title>
        <authorList>
            <person name="Peng Z."/>
        </authorList>
    </citation>
    <scope>NUCLEOTIDE SEQUENCE</scope>
    <source>
        <tissue evidence="1">Muscle</tissue>
    </source>
</reference>